<organism evidence="2">
    <name type="scientific">marine sediment metagenome</name>
    <dbReference type="NCBI Taxonomy" id="412755"/>
    <lineage>
        <taxon>unclassified sequences</taxon>
        <taxon>metagenomes</taxon>
        <taxon>ecological metagenomes</taxon>
    </lineage>
</organism>
<accession>A0A0F9T603</accession>
<feature type="region of interest" description="Disordered" evidence="1">
    <location>
        <begin position="256"/>
        <end position="277"/>
    </location>
</feature>
<dbReference type="AlphaFoldDB" id="A0A0F9T603"/>
<comment type="caution">
    <text evidence="2">The sequence shown here is derived from an EMBL/GenBank/DDBJ whole genome shotgun (WGS) entry which is preliminary data.</text>
</comment>
<dbReference type="EMBL" id="LAZR01000322">
    <property type="protein sequence ID" value="KKN74669.1"/>
    <property type="molecule type" value="Genomic_DNA"/>
</dbReference>
<evidence type="ECO:0000256" key="1">
    <source>
        <dbReference type="SAM" id="MobiDB-lite"/>
    </source>
</evidence>
<sequence length="301" mass="32449">MNNGELIISLAKQGGVELDEAQTKVIKEMTIDLPGDVATNIQGSLFTVESALANPDIINKLKAESLDAVDQKMQEFAKTLGLDDGFIHNLKETKGTYNRIDSVGKAILQNQTVALEKAKEGAPKGDQKELQAEIEKLNKQIAVSGENIVTKTDHEDMVEGFEDMLKENAKAMLNLKANTLFANQNWAMDVDPEVNLTTAQTLFNGELAAKGIKLVDDNGILKLQTGEGTPYFVDNKEVKPQDFANTLLAGKKLLKVTDPAPTPTPIPVPGGGDGTDPAVQAAMLKAAESVKNIQNLQEQNV</sequence>
<protein>
    <submittedName>
        <fullName evidence="2">Uncharacterized protein</fullName>
    </submittedName>
</protein>
<reference evidence="2" key="1">
    <citation type="journal article" date="2015" name="Nature">
        <title>Complex archaea that bridge the gap between prokaryotes and eukaryotes.</title>
        <authorList>
            <person name="Spang A."/>
            <person name="Saw J.H."/>
            <person name="Jorgensen S.L."/>
            <person name="Zaremba-Niedzwiedzka K."/>
            <person name="Martijn J."/>
            <person name="Lind A.E."/>
            <person name="van Eijk R."/>
            <person name="Schleper C."/>
            <person name="Guy L."/>
            <person name="Ettema T.J."/>
        </authorList>
    </citation>
    <scope>NUCLEOTIDE SEQUENCE</scope>
</reference>
<proteinExistence type="predicted"/>
<evidence type="ECO:0000313" key="2">
    <source>
        <dbReference type="EMBL" id="KKN74669.1"/>
    </source>
</evidence>
<gene>
    <name evidence="2" type="ORF">LCGC14_0388710</name>
</gene>
<name>A0A0F9T603_9ZZZZ</name>